<dbReference type="Proteomes" id="UP001165962">
    <property type="component" value="Unassembled WGS sequence"/>
</dbReference>
<organism evidence="1 2">
    <name type="scientific">Paenibacillus agricola</name>
    <dbReference type="NCBI Taxonomy" id="2716264"/>
    <lineage>
        <taxon>Bacteria</taxon>
        <taxon>Bacillati</taxon>
        <taxon>Bacillota</taxon>
        <taxon>Bacilli</taxon>
        <taxon>Bacillales</taxon>
        <taxon>Paenibacillaceae</taxon>
        <taxon>Paenibacillus</taxon>
    </lineage>
</organism>
<proteinExistence type="predicted"/>
<sequence>MVVESEEGKGKVRPLVMFNTQQNDTSFAMLLNADYIYNLAERMPYNLKPIYKGEKST</sequence>
<dbReference type="EMBL" id="JAAOIW010000003">
    <property type="protein sequence ID" value="NHN30253.1"/>
    <property type="molecule type" value="Genomic_DNA"/>
</dbReference>
<keyword evidence="2" id="KW-1185">Reference proteome</keyword>
<gene>
    <name evidence="1" type="ORF">G9U52_10450</name>
</gene>
<accession>A0ABX0J5Z4</accession>
<protein>
    <submittedName>
        <fullName evidence="1">Uncharacterized protein</fullName>
    </submittedName>
</protein>
<evidence type="ECO:0000313" key="1">
    <source>
        <dbReference type="EMBL" id="NHN30253.1"/>
    </source>
</evidence>
<evidence type="ECO:0000313" key="2">
    <source>
        <dbReference type="Proteomes" id="UP001165962"/>
    </source>
</evidence>
<name>A0ABX0J5Z4_9BACL</name>
<reference evidence="1" key="1">
    <citation type="submission" date="2020-03" db="EMBL/GenBank/DDBJ databases">
        <title>Draft sequencing of Paenibacilllus sp. S3N08.</title>
        <authorList>
            <person name="Kim D.-U."/>
        </authorList>
    </citation>
    <scope>NUCLEOTIDE SEQUENCE</scope>
    <source>
        <strain evidence="1">S3N08</strain>
    </source>
</reference>
<comment type="caution">
    <text evidence="1">The sequence shown here is derived from an EMBL/GenBank/DDBJ whole genome shotgun (WGS) entry which is preliminary data.</text>
</comment>